<evidence type="ECO:0000256" key="8">
    <source>
        <dbReference type="PIRSR" id="PIRSR613078-3"/>
    </source>
</evidence>
<dbReference type="UniPathway" id="UPA00109">
    <property type="reaction ID" value="UER00186"/>
</dbReference>
<evidence type="ECO:0000256" key="2">
    <source>
        <dbReference type="ARBA" id="ARBA00004798"/>
    </source>
</evidence>
<dbReference type="PANTHER" id="PTHR11931">
    <property type="entry name" value="PHOSPHOGLYCERATE MUTASE"/>
    <property type="match status" value="1"/>
</dbReference>
<dbReference type="Pfam" id="PF00300">
    <property type="entry name" value="His_Phos_1"/>
    <property type="match status" value="2"/>
</dbReference>
<dbReference type="OrthoDB" id="354304at2759"/>
<evidence type="ECO:0000256" key="4">
    <source>
        <dbReference type="ARBA" id="ARBA00023152"/>
    </source>
</evidence>
<keyword evidence="11" id="KW-1185">Reference proteome</keyword>
<dbReference type="PROSITE" id="PS00175">
    <property type="entry name" value="PG_MUTASE"/>
    <property type="match status" value="1"/>
</dbReference>
<feature type="active site" description="Proton donor/acceptor" evidence="6">
    <location>
        <position position="93"/>
    </location>
</feature>
<name>A0A642UTM4_DIURU</name>
<evidence type="ECO:0000313" key="11">
    <source>
        <dbReference type="Proteomes" id="UP000449547"/>
    </source>
</evidence>
<feature type="binding site" evidence="7">
    <location>
        <position position="104"/>
    </location>
    <ligand>
        <name>substrate</name>
    </ligand>
</feature>
<evidence type="ECO:0000256" key="9">
    <source>
        <dbReference type="RuleBase" id="RU004511"/>
    </source>
</evidence>
<evidence type="ECO:0000256" key="1">
    <source>
        <dbReference type="ARBA" id="ARBA00000380"/>
    </source>
</evidence>
<dbReference type="GO" id="GO:0006096">
    <property type="term" value="P:glycolytic process"/>
    <property type="evidence" value="ECO:0007669"/>
    <property type="project" value="UniProtKB-UniPathway"/>
</dbReference>
<evidence type="ECO:0000256" key="6">
    <source>
        <dbReference type="PIRSR" id="PIRSR613078-1"/>
    </source>
</evidence>
<dbReference type="OMA" id="MVFFKFL"/>
<dbReference type="Gene3D" id="3.40.50.1240">
    <property type="entry name" value="Phosphoglycerate mutase-like"/>
    <property type="match status" value="1"/>
</dbReference>
<evidence type="ECO:0000256" key="7">
    <source>
        <dbReference type="PIRSR" id="PIRSR613078-2"/>
    </source>
</evidence>
<dbReference type="RefSeq" id="XP_034012014.1">
    <property type="nucleotide sequence ID" value="XM_034155983.1"/>
</dbReference>
<dbReference type="CDD" id="cd07067">
    <property type="entry name" value="HP_PGM_like"/>
    <property type="match status" value="1"/>
</dbReference>
<evidence type="ECO:0000256" key="5">
    <source>
        <dbReference type="ARBA" id="ARBA00023235"/>
    </source>
</evidence>
<comment type="similarity">
    <text evidence="3 9">Belongs to the phosphoglycerate mutase family. BPG-dependent PGAM subfamily.</text>
</comment>
<gene>
    <name evidence="10" type="ORF">DIURU_003242</name>
</gene>
<feature type="site" description="Transition state stabilizer" evidence="8">
    <location>
        <position position="184"/>
    </location>
</feature>
<comment type="pathway">
    <text evidence="2 9">Carbohydrate degradation; glycolysis; pyruvate from D-glyceraldehyde 3-phosphate: step 3/5.</text>
</comment>
<accession>A0A642UTM4</accession>
<feature type="binding site" evidence="7">
    <location>
        <begin position="14"/>
        <end position="21"/>
    </location>
    <ligand>
        <name>substrate</name>
    </ligand>
</feature>
<feature type="active site" description="Tele-phosphohistidine intermediate" evidence="6">
    <location>
        <position position="15"/>
    </location>
</feature>
<feature type="binding site" evidence="7">
    <location>
        <position position="66"/>
    </location>
    <ligand>
        <name>substrate</name>
    </ligand>
</feature>
<feature type="binding site" evidence="7">
    <location>
        <begin position="120"/>
        <end position="121"/>
    </location>
    <ligand>
        <name>substrate</name>
    </ligand>
</feature>
<comment type="caution">
    <text evidence="10">The sequence shown here is derived from an EMBL/GenBank/DDBJ whole genome shotgun (WGS) entry which is preliminary data.</text>
</comment>
<dbReference type="SMART" id="SM00855">
    <property type="entry name" value="PGAM"/>
    <property type="match status" value="1"/>
</dbReference>
<dbReference type="InterPro" id="IPR005952">
    <property type="entry name" value="Phosphogly_mut1"/>
</dbReference>
<dbReference type="InterPro" id="IPR029033">
    <property type="entry name" value="His_PPase_superfam"/>
</dbReference>
<dbReference type="NCBIfam" id="TIGR01258">
    <property type="entry name" value="pgm_1"/>
    <property type="match status" value="1"/>
</dbReference>
<proteinExistence type="inferred from homology"/>
<protein>
    <recommendedName>
        <fullName evidence="9">Phosphoglycerate mutase</fullName>
        <ecNumber evidence="9">5.4.2.11</ecNumber>
    </recommendedName>
</protein>
<dbReference type="EMBL" id="SWFT01000102">
    <property type="protein sequence ID" value="KAA8901533.1"/>
    <property type="molecule type" value="Genomic_DNA"/>
</dbReference>
<keyword evidence="4 9" id="KW-0324">Glycolysis</keyword>
<comment type="catalytic activity">
    <reaction evidence="1 9">
        <text>(2R)-2-phosphoglycerate = (2R)-3-phosphoglycerate</text>
        <dbReference type="Rhea" id="RHEA:15901"/>
        <dbReference type="ChEBI" id="CHEBI:58272"/>
        <dbReference type="ChEBI" id="CHEBI:58289"/>
        <dbReference type="EC" id="5.4.2.11"/>
    </reaction>
</comment>
<reference evidence="10 11" key="1">
    <citation type="submission" date="2019-07" db="EMBL/GenBank/DDBJ databases">
        <title>Genome assembly of two rare yeast pathogens: Diutina rugosa and Trichomonascus ciferrii.</title>
        <authorList>
            <person name="Mixao V."/>
            <person name="Saus E."/>
            <person name="Hansen A."/>
            <person name="Lass-Flor C."/>
            <person name="Gabaldon T."/>
        </authorList>
    </citation>
    <scope>NUCLEOTIDE SEQUENCE [LARGE SCALE GENOMIC DNA]</scope>
    <source>
        <strain evidence="10 11">CBS 613</strain>
    </source>
</reference>
<dbReference type="Proteomes" id="UP000449547">
    <property type="component" value="Unassembled WGS sequence"/>
</dbReference>
<dbReference type="InterPro" id="IPR001345">
    <property type="entry name" value="PG/BPGM_mutase_AS"/>
</dbReference>
<organism evidence="10 11">
    <name type="scientific">Diutina rugosa</name>
    <name type="common">Yeast</name>
    <name type="synonym">Candida rugosa</name>
    <dbReference type="NCBI Taxonomy" id="5481"/>
    <lineage>
        <taxon>Eukaryota</taxon>
        <taxon>Fungi</taxon>
        <taxon>Dikarya</taxon>
        <taxon>Ascomycota</taxon>
        <taxon>Saccharomycotina</taxon>
        <taxon>Pichiomycetes</taxon>
        <taxon>Debaryomycetaceae</taxon>
        <taxon>Diutina</taxon>
    </lineage>
</organism>
<dbReference type="EC" id="5.4.2.11" evidence="9"/>
<dbReference type="InterPro" id="IPR013078">
    <property type="entry name" value="His_Pase_superF_clade-1"/>
</dbReference>
<dbReference type="GO" id="GO:0004619">
    <property type="term" value="F:phosphoglycerate mutase activity"/>
    <property type="evidence" value="ECO:0007669"/>
    <property type="project" value="UniProtKB-EC"/>
</dbReference>
<sequence length="249" mass="28385">MDLAGGCMPLIIVRHGQSQGNHDNRFCGWIDIPLTDTGRQQAANAADMMKQADLIPDVLFTSKLTRSIDSGDIIIRRLDRLWVDHYKCWKLNERHYGQWQGRNKKEVCEEVGVANYDYVRRNYHGCPPLVAEGEDPSIDQRYQGVTDLPRGESLEMAMGRMIPYYHDNIVPYLKQNKTVLVVTHGSMVRSFIKYFAQVSDDHISEINVANAVPLVVKFADDTFSKGDYYYLDPELAREGAARIRDEGKA</sequence>
<evidence type="ECO:0000313" key="10">
    <source>
        <dbReference type="EMBL" id="KAA8901533.1"/>
    </source>
</evidence>
<keyword evidence="5 9" id="KW-0413">Isomerase</keyword>
<dbReference type="HAMAP" id="MF_01039">
    <property type="entry name" value="PGAM_GpmA"/>
    <property type="match status" value="1"/>
</dbReference>
<dbReference type="VEuPathDB" id="FungiDB:DIURU_003242"/>
<dbReference type="AlphaFoldDB" id="A0A642UTM4"/>
<feature type="binding site" evidence="7">
    <location>
        <begin position="93"/>
        <end position="96"/>
    </location>
    <ligand>
        <name>substrate</name>
    </ligand>
</feature>
<dbReference type="GeneID" id="54781893"/>
<dbReference type="SUPFAM" id="SSF53254">
    <property type="entry name" value="Phosphoglycerate mutase-like"/>
    <property type="match status" value="1"/>
</dbReference>
<evidence type="ECO:0000256" key="3">
    <source>
        <dbReference type="ARBA" id="ARBA00006717"/>
    </source>
</evidence>